<reference evidence="1 2" key="1">
    <citation type="submission" date="2021-01" db="EMBL/GenBank/DDBJ databases">
        <title>Piscinibacter sp. Jin2 Genome sequencing and assembly.</title>
        <authorList>
            <person name="Kim I."/>
        </authorList>
    </citation>
    <scope>NUCLEOTIDE SEQUENCE [LARGE SCALE GENOMIC DNA]</scope>
    <source>
        <strain evidence="1 2">Jin2</strain>
    </source>
</reference>
<dbReference type="Pfam" id="PF02643">
    <property type="entry name" value="DUF192"/>
    <property type="match status" value="1"/>
</dbReference>
<comment type="caution">
    <text evidence="1">The sequence shown here is derived from an EMBL/GenBank/DDBJ whole genome shotgun (WGS) entry which is preliminary data.</text>
</comment>
<dbReference type="Proteomes" id="UP000643207">
    <property type="component" value="Unassembled WGS sequence"/>
</dbReference>
<dbReference type="RefSeq" id="WP_201824492.1">
    <property type="nucleotide sequence ID" value="NZ_JAERRA010000001.1"/>
</dbReference>
<dbReference type="AlphaFoldDB" id="A0A9X0XFX3"/>
<sequence length="126" mass="13585">MKRIAVDHLRAAAAATPGPQPLADDVGLADGWWSRLRGLIGRPPLQAGQGLWILPCQQVHTHFMGAPIDVVFVDPAGRVLRVLRGLKPWRFSPWVRGARAVLELPAGGAQALAEGDQLLTRPRHAG</sequence>
<evidence type="ECO:0000313" key="2">
    <source>
        <dbReference type="Proteomes" id="UP000643207"/>
    </source>
</evidence>
<organism evidence="1 2">
    <name type="scientific">Aquariibacter lacus</name>
    <dbReference type="NCBI Taxonomy" id="2801332"/>
    <lineage>
        <taxon>Bacteria</taxon>
        <taxon>Pseudomonadati</taxon>
        <taxon>Pseudomonadota</taxon>
        <taxon>Betaproteobacteria</taxon>
        <taxon>Burkholderiales</taxon>
        <taxon>Sphaerotilaceae</taxon>
        <taxon>Aquariibacter</taxon>
    </lineage>
</organism>
<dbReference type="Gene3D" id="2.60.120.1140">
    <property type="entry name" value="Protein of unknown function DUF192"/>
    <property type="match status" value="1"/>
</dbReference>
<dbReference type="EMBL" id="JAERRA010000001">
    <property type="protein sequence ID" value="MBL0719248.1"/>
    <property type="molecule type" value="Genomic_DNA"/>
</dbReference>
<gene>
    <name evidence="1" type="ORF">JI742_05025</name>
</gene>
<dbReference type="InterPro" id="IPR003795">
    <property type="entry name" value="DUF192"/>
</dbReference>
<proteinExistence type="predicted"/>
<protein>
    <submittedName>
        <fullName evidence="1">DUF192 domain-containing protein</fullName>
    </submittedName>
</protein>
<dbReference type="InterPro" id="IPR038695">
    <property type="entry name" value="Saro_0823-like_sf"/>
</dbReference>
<evidence type="ECO:0000313" key="1">
    <source>
        <dbReference type="EMBL" id="MBL0719248.1"/>
    </source>
</evidence>
<keyword evidence="2" id="KW-1185">Reference proteome</keyword>
<accession>A0A9X0XFX3</accession>
<name>A0A9X0XFX3_9BURK</name>